<protein>
    <recommendedName>
        <fullName evidence="1">Glycosyl hydrolase family 38 C-terminal domain-containing protein</fullName>
    </recommendedName>
</protein>
<reference evidence="2 3" key="1">
    <citation type="submission" date="2020-04" db="EMBL/GenBank/DDBJ databases">
        <title>Paeniglutamicibacter sp. ANT13_2, a novel actinomycete isolated from sediment in Antarctica.</title>
        <authorList>
            <person name="Sakdapetsiri C."/>
            <person name="Pinyakong O."/>
        </authorList>
    </citation>
    <scope>NUCLEOTIDE SEQUENCE [LARGE SCALE GENOMIC DNA]</scope>
    <source>
        <strain evidence="2 3">ANT13_2</strain>
    </source>
</reference>
<accession>A0ABX1G970</accession>
<evidence type="ECO:0000313" key="3">
    <source>
        <dbReference type="Proteomes" id="UP000746595"/>
    </source>
</evidence>
<sequence length="205" mass="22567">MCCQLSFRWWTCNTRAEHSTAETQFGYLHRPTHVNTSWESAKFETSMHRLVLIEEPGFGTALINDSSYGYDVTREASDSRVTTTMRFSLLRAPRFPDPHTVQGPQLHRYGLLIGTDIVSATEAGIAMNIAQRTVAGEHGFDPLVELCGAGVLLSSVKLAIDRSGDVVIRIYEALGRQASSVVRINAEVAKIMTVSLLEDPLPDAS</sequence>
<dbReference type="RefSeq" id="WP_168153544.1">
    <property type="nucleotide sequence ID" value="NZ_JAAWVT010000016.1"/>
</dbReference>
<dbReference type="InterPro" id="IPR011682">
    <property type="entry name" value="Glyco_hydro_38_C"/>
</dbReference>
<gene>
    <name evidence="2" type="ORF">HED64_19145</name>
</gene>
<dbReference type="InterPro" id="IPR011013">
    <property type="entry name" value="Gal_mutarotase_sf_dom"/>
</dbReference>
<feature type="domain" description="Glycosyl hydrolase family 38 C-terminal" evidence="1">
    <location>
        <begin position="12"/>
        <end position="99"/>
    </location>
</feature>
<keyword evidence="3" id="KW-1185">Reference proteome</keyword>
<dbReference type="SUPFAM" id="SSF74650">
    <property type="entry name" value="Galactose mutarotase-like"/>
    <property type="match status" value="1"/>
</dbReference>
<dbReference type="Gene3D" id="2.70.98.30">
    <property type="entry name" value="Golgi alpha-mannosidase II, domain 4"/>
    <property type="match status" value="1"/>
</dbReference>
<dbReference type="PANTHER" id="PTHR46017:SF1">
    <property type="entry name" value="ALPHA-MANNOSIDASE 2C1"/>
    <property type="match status" value="1"/>
</dbReference>
<dbReference type="EMBL" id="JAAWVT010000016">
    <property type="protein sequence ID" value="NKG22810.1"/>
    <property type="molecule type" value="Genomic_DNA"/>
</dbReference>
<dbReference type="PANTHER" id="PTHR46017">
    <property type="entry name" value="ALPHA-MANNOSIDASE 2C1"/>
    <property type="match status" value="1"/>
</dbReference>
<evidence type="ECO:0000259" key="1">
    <source>
        <dbReference type="Pfam" id="PF07748"/>
    </source>
</evidence>
<proteinExistence type="predicted"/>
<comment type="caution">
    <text evidence="2">The sequence shown here is derived from an EMBL/GenBank/DDBJ whole genome shotgun (WGS) entry which is preliminary data.</text>
</comment>
<dbReference type="Pfam" id="PF07748">
    <property type="entry name" value="Glyco_hydro_38C"/>
    <property type="match status" value="1"/>
</dbReference>
<organism evidence="2 3">
    <name type="scientific">Paeniglutamicibacter terrestris</name>
    <dbReference type="NCBI Taxonomy" id="2723403"/>
    <lineage>
        <taxon>Bacteria</taxon>
        <taxon>Bacillati</taxon>
        <taxon>Actinomycetota</taxon>
        <taxon>Actinomycetes</taxon>
        <taxon>Micrococcales</taxon>
        <taxon>Micrococcaceae</taxon>
        <taxon>Paeniglutamicibacter</taxon>
    </lineage>
</organism>
<evidence type="ECO:0000313" key="2">
    <source>
        <dbReference type="EMBL" id="NKG22810.1"/>
    </source>
</evidence>
<dbReference type="Proteomes" id="UP000746595">
    <property type="component" value="Unassembled WGS sequence"/>
</dbReference>
<name>A0ABX1G970_9MICC</name>